<evidence type="ECO:0000313" key="3">
    <source>
        <dbReference type="EMBL" id="NGO66591.1"/>
    </source>
</evidence>
<keyword evidence="1" id="KW-1133">Transmembrane helix</keyword>
<evidence type="ECO:0000256" key="1">
    <source>
        <dbReference type="SAM" id="Phobius"/>
    </source>
</evidence>
<comment type="caution">
    <text evidence="3">The sequence shown here is derived from an EMBL/GenBank/DDBJ whole genome shotgun (WGS) entry which is preliminary data.</text>
</comment>
<keyword evidence="4" id="KW-1185">Reference proteome</keyword>
<dbReference type="EMBL" id="JAAKZH010000013">
    <property type="protein sequence ID" value="NGO66591.1"/>
    <property type="molecule type" value="Genomic_DNA"/>
</dbReference>
<organism evidence="3 4">
    <name type="scientific">Rhizobium daejeonense</name>
    <dbReference type="NCBI Taxonomy" id="240521"/>
    <lineage>
        <taxon>Bacteria</taxon>
        <taxon>Pseudomonadati</taxon>
        <taxon>Pseudomonadota</taxon>
        <taxon>Alphaproteobacteria</taxon>
        <taxon>Hyphomicrobiales</taxon>
        <taxon>Rhizobiaceae</taxon>
        <taxon>Rhizobium/Agrobacterium group</taxon>
        <taxon>Rhizobium</taxon>
    </lineage>
</organism>
<feature type="transmembrane region" description="Helical" evidence="1">
    <location>
        <begin position="129"/>
        <end position="153"/>
    </location>
</feature>
<dbReference type="RefSeq" id="WP_163897400.1">
    <property type="nucleotide sequence ID" value="NZ_CP048424.1"/>
</dbReference>
<feature type="transmembrane region" description="Helical" evidence="1">
    <location>
        <begin position="7"/>
        <end position="26"/>
    </location>
</feature>
<name>A0A6M1S881_9HYPH</name>
<protein>
    <submittedName>
        <fullName evidence="3">Tripartite tricarboxylate transporter TctB family protein</fullName>
    </submittedName>
</protein>
<evidence type="ECO:0000313" key="4">
    <source>
        <dbReference type="Proteomes" id="UP000477849"/>
    </source>
</evidence>
<dbReference type="InterPro" id="IPR009936">
    <property type="entry name" value="DUF1468"/>
</dbReference>
<evidence type="ECO:0000259" key="2">
    <source>
        <dbReference type="Pfam" id="PF07331"/>
    </source>
</evidence>
<dbReference type="Pfam" id="PF07331">
    <property type="entry name" value="TctB"/>
    <property type="match status" value="1"/>
</dbReference>
<sequence>MINLSLGLSAFVIAGLYTIGILQIPILGFGDPLGPRLLPGLLAGAMVLVGIALVIEGLKQRGFRAEMARLADYFRDRDFRVTVIVVSWTALYFAVFITVGYLIATAIFLLGLILAFHRGSRIAGATASVAFAAGSYFLFAGLFGVPLPSGILFF</sequence>
<feature type="transmembrane region" description="Helical" evidence="1">
    <location>
        <begin position="79"/>
        <end position="95"/>
    </location>
</feature>
<gene>
    <name evidence="3" type="ORF">G6N76_23265</name>
</gene>
<reference evidence="3 4" key="1">
    <citation type="submission" date="2020-02" db="EMBL/GenBank/DDBJ databases">
        <title>Genome sequence of the type strain CCBAU10050 of Rhizobium daejeonense.</title>
        <authorList>
            <person name="Gao J."/>
            <person name="Sun J."/>
        </authorList>
    </citation>
    <scope>NUCLEOTIDE SEQUENCE [LARGE SCALE GENOMIC DNA]</scope>
    <source>
        <strain evidence="3 4">CCBAU10050</strain>
    </source>
</reference>
<feature type="transmembrane region" description="Helical" evidence="1">
    <location>
        <begin position="38"/>
        <end position="58"/>
    </location>
</feature>
<accession>A0A6M1S881</accession>
<feature type="domain" description="DUF1468" evidence="2">
    <location>
        <begin position="7"/>
        <end position="148"/>
    </location>
</feature>
<keyword evidence="1" id="KW-0812">Transmembrane</keyword>
<dbReference type="Proteomes" id="UP000477849">
    <property type="component" value="Unassembled WGS sequence"/>
</dbReference>
<dbReference type="AlphaFoldDB" id="A0A6M1S881"/>
<keyword evidence="1" id="KW-0472">Membrane</keyword>
<proteinExistence type="predicted"/>